<evidence type="ECO:0000313" key="2">
    <source>
        <dbReference type="Proteomes" id="UP000178943"/>
    </source>
</evidence>
<evidence type="ECO:0008006" key="3">
    <source>
        <dbReference type="Google" id="ProtNLM"/>
    </source>
</evidence>
<evidence type="ECO:0000313" key="1">
    <source>
        <dbReference type="EMBL" id="OGF62745.1"/>
    </source>
</evidence>
<sequence>MKHLLRNDNPIRYQISPYLSSWCLVIEIAYAYNVSVHDSCYLALSQIEDKPFIIANYKFVERIKGFKRVIKSAQL</sequence>
<dbReference type="STRING" id="1817863.A2Y62_06330"/>
<comment type="caution">
    <text evidence="1">The sequence shown here is derived from an EMBL/GenBank/DDBJ whole genome shotgun (WGS) entry which is preliminary data.</text>
</comment>
<gene>
    <name evidence="1" type="ORF">A2Y62_06330</name>
</gene>
<reference evidence="1 2" key="1">
    <citation type="journal article" date="2016" name="Nat. Commun.">
        <title>Thousands of microbial genomes shed light on interconnected biogeochemical processes in an aquifer system.</title>
        <authorList>
            <person name="Anantharaman K."/>
            <person name="Brown C.T."/>
            <person name="Hug L.A."/>
            <person name="Sharon I."/>
            <person name="Castelle C.J."/>
            <person name="Probst A.J."/>
            <person name="Thomas B.C."/>
            <person name="Singh A."/>
            <person name="Wilkins M.J."/>
            <person name="Karaoz U."/>
            <person name="Brodie E.L."/>
            <person name="Williams K.H."/>
            <person name="Hubbard S.S."/>
            <person name="Banfield J.F."/>
        </authorList>
    </citation>
    <scope>NUCLEOTIDE SEQUENCE [LARGE SCALE GENOMIC DNA]</scope>
</reference>
<organism evidence="1 2">
    <name type="scientific">Candidatus Fischerbacteria bacterium RBG_13_37_8</name>
    <dbReference type="NCBI Taxonomy" id="1817863"/>
    <lineage>
        <taxon>Bacteria</taxon>
        <taxon>Candidatus Fischeribacteriota</taxon>
    </lineage>
</organism>
<protein>
    <recommendedName>
        <fullName evidence="3">PIN domain-containing protein</fullName>
    </recommendedName>
</protein>
<dbReference type="AlphaFoldDB" id="A0A1F5VH42"/>
<name>A0A1F5VH42_9BACT</name>
<dbReference type="Proteomes" id="UP000178943">
    <property type="component" value="Unassembled WGS sequence"/>
</dbReference>
<proteinExistence type="predicted"/>
<dbReference type="EMBL" id="MFGW01000176">
    <property type="protein sequence ID" value="OGF62745.1"/>
    <property type="molecule type" value="Genomic_DNA"/>
</dbReference>
<accession>A0A1F5VH42</accession>